<protein>
    <submittedName>
        <fullName evidence="1">Uncharacterized protein</fullName>
    </submittedName>
</protein>
<dbReference type="EMBL" id="CM007367">
    <property type="protein sequence ID" value="OIW08770.1"/>
    <property type="molecule type" value="Genomic_DNA"/>
</dbReference>
<dbReference type="Proteomes" id="UP000188354">
    <property type="component" value="Chromosome LG07"/>
</dbReference>
<accession>A0A1J7HQR7</accession>
<dbReference type="Gramene" id="OIW08770">
    <property type="protein sequence ID" value="OIW08770"/>
    <property type="gene ID" value="TanjilG_16351"/>
</dbReference>
<evidence type="ECO:0000313" key="1">
    <source>
        <dbReference type="EMBL" id="OIW08770.1"/>
    </source>
</evidence>
<organism evidence="1 2">
    <name type="scientific">Lupinus angustifolius</name>
    <name type="common">Narrow-leaved blue lupine</name>
    <dbReference type="NCBI Taxonomy" id="3871"/>
    <lineage>
        <taxon>Eukaryota</taxon>
        <taxon>Viridiplantae</taxon>
        <taxon>Streptophyta</taxon>
        <taxon>Embryophyta</taxon>
        <taxon>Tracheophyta</taxon>
        <taxon>Spermatophyta</taxon>
        <taxon>Magnoliopsida</taxon>
        <taxon>eudicotyledons</taxon>
        <taxon>Gunneridae</taxon>
        <taxon>Pentapetalae</taxon>
        <taxon>rosids</taxon>
        <taxon>fabids</taxon>
        <taxon>Fabales</taxon>
        <taxon>Fabaceae</taxon>
        <taxon>Papilionoideae</taxon>
        <taxon>50 kb inversion clade</taxon>
        <taxon>genistoids sensu lato</taxon>
        <taxon>core genistoids</taxon>
        <taxon>Genisteae</taxon>
        <taxon>Lupinus</taxon>
    </lineage>
</organism>
<evidence type="ECO:0000313" key="2">
    <source>
        <dbReference type="Proteomes" id="UP000188354"/>
    </source>
</evidence>
<keyword evidence="2" id="KW-1185">Reference proteome</keyword>
<dbReference type="AlphaFoldDB" id="A0A1J7HQR7"/>
<reference evidence="1 2" key="1">
    <citation type="journal article" date="2017" name="Plant Biotechnol. J.">
        <title>A comprehensive draft genome sequence for lupin (Lupinus angustifolius), an emerging health food: insights into plant-microbe interactions and legume evolution.</title>
        <authorList>
            <person name="Hane J.K."/>
            <person name="Ming Y."/>
            <person name="Kamphuis L.G."/>
            <person name="Nelson M.N."/>
            <person name="Garg G."/>
            <person name="Atkins C.A."/>
            <person name="Bayer P.E."/>
            <person name="Bravo A."/>
            <person name="Bringans S."/>
            <person name="Cannon S."/>
            <person name="Edwards D."/>
            <person name="Foley R."/>
            <person name="Gao L.L."/>
            <person name="Harrison M.J."/>
            <person name="Huang W."/>
            <person name="Hurgobin B."/>
            <person name="Li S."/>
            <person name="Liu C.W."/>
            <person name="McGrath A."/>
            <person name="Morahan G."/>
            <person name="Murray J."/>
            <person name="Weller J."/>
            <person name="Jian J."/>
            <person name="Singh K.B."/>
        </authorList>
    </citation>
    <scope>NUCLEOTIDE SEQUENCE [LARGE SCALE GENOMIC DNA]</scope>
    <source>
        <strain evidence="2">cv. Tanjil</strain>
        <tissue evidence="1">Whole plant</tissue>
    </source>
</reference>
<proteinExistence type="predicted"/>
<name>A0A1J7HQR7_LUPAN</name>
<sequence>MFHPSVHAAKYTVHLSLHFMPNNIDHQQDQMITSVTNERLHNCLYHHTRAWWSLNHVSQNLIRQNVEMTLMSDK</sequence>
<gene>
    <name evidence="1" type="ORF">TanjilG_16351</name>
</gene>